<evidence type="ECO:0000313" key="2">
    <source>
        <dbReference type="EMBL" id="CAA9221802.1"/>
    </source>
</evidence>
<organism evidence="2">
    <name type="scientific">uncultured Acidimicrobiales bacterium</name>
    <dbReference type="NCBI Taxonomy" id="310071"/>
    <lineage>
        <taxon>Bacteria</taxon>
        <taxon>Bacillati</taxon>
        <taxon>Actinomycetota</taxon>
        <taxon>Acidimicrobiia</taxon>
        <taxon>Acidimicrobiales</taxon>
        <taxon>environmental samples</taxon>
    </lineage>
</organism>
<proteinExistence type="predicted"/>
<evidence type="ECO:0000256" key="1">
    <source>
        <dbReference type="SAM" id="Phobius"/>
    </source>
</evidence>
<protein>
    <submittedName>
        <fullName evidence="2">Uncharacterized protein</fullName>
    </submittedName>
</protein>
<feature type="transmembrane region" description="Helical" evidence="1">
    <location>
        <begin position="26"/>
        <end position="47"/>
    </location>
</feature>
<dbReference type="AlphaFoldDB" id="A0A6J4HE15"/>
<accession>A0A6J4HE15</accession>
<keyword evidence="1" id="KW-1133">Transmembrane helix</keyword>
<name>A0A6J4HE15_9ACTN</name>
<reference evidence="2" key="1">
    <citation type="submission" date="2020-02" db="EMBL/GenBank/DDBJ databases">
        <authorList>
            <person name="Meier V. D."/>
        </authorList>
    </citation>
    <scope>NUCLEOTIDE SEQUENCE</scope>
    <source>
        <strain evidence="2">AVDCRST_MAG10</strain>
    </source>
</reference>
<dbReference type="EMBL" id="CADCTB010000046">
    <property type="protein sequence ID" value="CAA9221802.1"/>
    <property type="molecule type" value="Genomic_DNA"/>
</dbReference>
<feature type="transmembrane region" description="Helical" evidence="1">
    <location>
        <begin position="143"/>
        <end position="161"/>
    </location>
</feature>
<feature type="transmembrane region" description="Helical" evidence="1">
    <location>
        <begin position="77"/>
        <end position="98"/>
    </location>
</feature>
<sequence>MAEADPEPESPAAAGEAAVLRSVRGIATFVAPTSLITALLVYFGWVWTDALSRYLGLDESLFPFSTRDYVLRSLTPAFGPLITLLLATLVAQWAHGALLRRIDRGLSTAFIPWLAAAAAVLLVVSLLTAVFGDDAGRNLFTPMGLFTGIALLAYAASLAAARRRKATKGRALPPSGSGLRLVVVLLLLAVALFWEVSVYAAYTGRHAGELLIDELDCRPDAIVYSDQRLRVGVAEQVLGDAGAPDAFRYTGLKLLLRSGGRYFLLPVDWAANPRTIVLPDSSAQRLEFVRTC</sequence>
<feature type="transmembrane region" description="Helical" evidence="1">
    <location>
        <begin position="181"/>
        <end position="202"/>
    </location>
</feature>
<feature type="transmembrane region" description="Helical" evidence="1">
    <location>
        <begin position="110"/>
        <end position="131"/>
    </location>
</feature>
<keyword evidence="1" id="KW-0812">Transmembrane</keyword>
<gene>
    <name evidence="2" type="ORF">AVDCRST_MAG10-716</name>
</gene>
<keyword evidence="1" id="KW-0472">Membrane</keyword>